<name>A0AAV2FTG5_9ROSI</name>
<feature type="domain" description="Reverse transcriptase/retrotransposon-derived protein RNase H-like" evidence="1">
    <location>
        <begin position="2"/>
        <end position="67"/>
    </location>
</feature>
<sequence length="67" mass="7721">MMAPDWSLPFELMCDASEYAVGSVLGHRRDKHLQPIYYASKTLNDAQENYTTTEKELLAVVYAFDKF</sequence>
<dbReference type="SUPFAM" id="SSF56672">
    <property type="entry name" value="DNA/RNA polymerases"/>
    <property type="match status" value="1"/>
</dbReference>
<dbReference type="Proteomes" id="UP001497516">
    <property type="component" value="Chromosome 7"/>
</dbReference>
<dbReference type="FunFam" id="3.10.20.370:FF:000001">
    <property type="entry name" value="Retrovirus-related Pol polyprotein from transposon 17.6-like protein"/>
    <property type="match status" value="1"/>
</dbReference>
<evidence type="ECO:0000259" key="1">
    <source>
        <dbReference type="Pfam" id="PF17919"/>
    </source>
</evidence>
<gene>
    <name evidence="2" type="ORF">LTRI10_LOCUS41682</name>
</gene>
<dbReference type="Pfam" id="PF17919">
    <property type="entry name" value="RT_RNaseH_2"/>
    <property type="match status" value="1"/>
</dbReference>
<dbReference type="PANTHER" id="PTHR34072:SF44">
    <property type="entry name" value="RNA-DIRECTED DNA POLYMERASE"/>
    <property type="match status" value="1"/>
</dbReference>
<dbReference type="PANTHER" id="PTHR34072">
    <property type="entry name" value="ENZYMATIC POLYPROTEIN-RELATED"/>
    <property type="match status" value="1"/>
</dbReference>
<accession>A0AAV2FTG5</accession>
<dbReference type="Gene3D" id="3.10.20.370">
    <property type="match status" value="1"/>
</dbReference>
<reference evidence="2 3" key="1">
    <citation type="submission" date="2024-04" db="EMBL/GenBank/DDBJ databases">
        <authorList>
            <person name="Fracassetti M."/>
        </authorList>
    </citation>
    <scope>NUCLEOTIDE SEQUENCE [LARGE SCALE GENOMIC DNA]</scope>
</reference>
<dbReference type="InterPro" id="IPR041577">
    <property type="entry name" value="RT_RNaseH_2"/>
</dbReference>
<evidence type="ECO:0000313" key="3">
    <source>
        <dbReference type="Proteomes" id="UP001497516"/>
    </source>
</evidence>
<organism evidence="2 3">
    <name type="scientific">Linum trigynum</name>
    <dbReference type="NCBI Taxonomy" id="586398"/>
    <lineage>
        <taxon>Eukaryota</taxon>
        <taxon>Viridiplantae</taxon>
        <taxon>Streptophyta</taxon>
        <taxon>Embryophyta</taxon>
        <taxon>Tracheophyta</taxon>
        <taxon>Spermatophyta</taxon>
        <taxon>Magnoliopsida</taxon>
        <taxon>eudicotyledons</taxon>
        <taxon>Gunneridae</taxon>
        <taxon>Pentapetalae</taxon>
        <taxon>rosids</taxon>
        <taxon>fabids</taxon>
        <taxon>Malpighiales</taxon>
        <taxon>Linaceae</taxon>
        <taxon>Linum</taxon>
    </lineage>
</organism>
<proteinExistence type="predicted"/>
<dbReference type="EMBL" id="OZ034820">
    <property type="protein sequence ID" value="CAL1401636.1"/>
    <property type="molecule type" value="Genomic_DNA"/>
</dbReference>
<protein>
    <recommendedName>
        <fullName evidence="1">Reverse transcriptase/retrotransposon-derived protein RNase H-like domain-containing protein</fullName>
    </recommendedName>
</protein>
<evidence type="ECO:0000313" key="2">
    <source>
        <dbReference type="EMBL" id="CAL1401636.1"/>
    </source>
</evidence>
<dbReference type="AlphaFoldDB" id="A0AAV2FTG5"/>
<keyword evidence="3" id="KW-1185">Reference proteome</keyword>
<dbReference type="InterPro" id="IPR043502">
    <property type="entry name" value="DNA/RNA_pol_sf"/>
</dbReference>